<dbReference type="GO" id="GO:0003677">
    <property type="term" value="F:DNA binding"/>
    <property type="evidence" value="ECO:0007669"/>
    <property type="project" value="UniProtKB-KW"/>
</dbReference>
<keyword evidence="3" id="KW-0238">DNA-binding</keyword>
<evidence type="ECO:0000256" key="3">
    <source>
        <dbReference type="ARBA" id="ARBA00023125"/>
    </source>
</evidence>
<dbReference type="PRINTS" id="PR00039">
    <property type="entry name" value="HTHLYSR"/>
</dbReference>
<evidence type="ECO:0000259" key="5">
    <source>
        <dbReference type="PROSITE" id="PS50931"/>
    </source>
</evidence>
<dbReference type="SUPFAM" id="SSF53850">
    <property type="entry name" value="Periplasmic binding protein-like II"/>
    <property type="match status" value="1"/>
</dbReference>
<proteinExistence type="inferred from homology"/>
<gene>
    <name evidence="6" type="ORF">RR42_s1930</name>
</gene>
<comment type="similarity">
    <text evidence="1">Belongs to the LysR transcriptional regulatory family.</text>
</comment>
<dbReference type="Pfam" id="PF00126">
    <property type="entry name" value="HTH_1"/>
    <property type="match status" value="1"/>
</dbReference>
<feature type="domain" description="HTH lysR-type" evidence="5">
    <location>
        <begin position="17"/>
        <end position="74"/>
    </location>
</feature>
<dbReference type="KEGG" id="cbw:RR42_s1930"/>
<dbReference type="Pfam" id="PF03466">
    <property type="entry name" value="LysR_substrate"/>
    <property type="match status" value="1"/>
</dbReference>
<dbReference type="Gene3D" id="1.10.10.10">
    <property type="entry name" value="Winged helix-like DNA-binding domain superfamily/Winged helix DNA-binding domain"/>
    <property type="match status" value="1"/>
</dbReference>
<dbReference type="GO" id="GO:0003700">
    <property type="term" value="F:DNA-binding transcription factor activity"/>
    <property type="evidence" value="ECO:0007669"/>
    <property type="project" value="InterPro"/>
</dbReference>
<evidence type="ECO:0000256" key="1">
    <source>
        <dbReference type="ARBA" id="ARBA00009437"/>
    </source>
</evidence>
<evidence type="ECO:0000256" key="2">
    <source>
        <dbReference type="ARBA" id="ARBA00023015"/>
    </source>
</evidence>
<dbReference type="PANTHER" id="PTHR30346:SF17">
    <property type="entry name" value="LYSR FAMILY TRANSCRIPTIONAL REGULATOR"/>
    <property type="match status" value="1"/>
</dbReference>
<keyword evidence="2" id="KW-0805">Transcription regulation</keyword>
<dbReference type="PROSITE" id="PS50931">
    <property type="entry name" value="HTH_LYSR"/>
    <property type="match status" value="1"/>
</dbReference>
<dbReference type="FunFam" id="1.10.10.10:FF:000001">
    <property type="entry name" value="LysR family transcriptional regulator"/>
    <property type="match status" value="1"/>
</dbReference>
<protein>
    <submittedName>
        <fullName evidence="6">Transcriptional regulator, LysR family</fullName>
    </submittedName>
</protein>
<evidence type="ECO:0000313" key="6">
    <source>
        <dbReference type="EMBL" id="AJG23518.1"/>
    </source>
</evidence>
<sequence>MPSIADRQIIQKTSEIVELRHLRYFIAVAEHESIRLAAEHIHVTQPAISRQIHDLEEELGFALFERTPRGLKLTSAGQAYLRDARKALAQLDVAARGAARISSGVQGYLRLGFVENSGWDGIVPHIFRRFQAEVPDVRVELVPMNTPQQLDEIRASTLDGGFIYQYGPLPESINTLPLTTNEVVLAAPRAWTLPEQGDASARLPLPGVALRQIADWPFVTFPRATYPLYYDQLIGACQACGVTLNVVQEVSTEAAMLSLVCAGIGAAIVNSANLGRPPALCHFASFTDLSIPMPLVFACKIDTPNPALFRFIQTVEAMGRPGLTTG</sequence>
<dbReference type="SUPFAM" id="SSF46785">
    <property type="entry name" value="Winged helix' DNA-binding domain"/>
    <property type="match status" value="1"/>
</dbReference>
<evidence type="ECO:0000256" key="4">
    <source>
        <dbReference type="ARBA" id="ARBA00023163"/>
    </source>
</evidence>
<dbReference type="CDD" id="cd08414">
    <property type="entry name" value="PBP2_LTTR_aromatics_like"/>
    <property type="match status" value="1"/>
</dbReference>
<dbReference type="EMBL" id="CP010537">
    <property type="protein sequence ID" value="AJG23518.1"/>
    <property type="molecule type" value="Genomic_DNA"/>
</dbReference>
<keyword evidence="7" id="KW-1185">Reference proteome</keyword>
<reference evidence="6 7" key="1">
    <citation type="journal article" date="2015" name="Genome Announc.">
        <title>Complete Genome Sequence of Cupriavidus basilensis 4G11, Isolated from the Oak Ridge Field Research Center Site.</title>
        <authorList>
            <person name="Ray J."/>
            <person name="Waters R.J."/>
            <person name="Skerker J.M."/>
            <person name="Kuehl J.V."/>
            <person name="Price M.N."/>
            <person name="Huang J."/>
            <person name="Chakraborty R."/>
            <person name="Arkin A.P."/>
            <person name="Deutschbauer A."/>
        </authorList>
    </citation>
    <scope>NUCLEOTIDE SEQUENCE [LARGE SCALE GENOMIC DNA]</scope>
    <source>
        <strain evidence="6">4G11</strain>
    </source>
</reference>
<dbReference type="Gene3D" id="3.40.190.10">
    <property type="entry name" value="Periplasmic binding protein-like II"/>
    <property type="match status" value="2"/>
</dbReference>
<organism evidence="6 7">
    <name type="scientific">Cupriavidus basilensis</name>
    <dbReference type="NCBI Taxonomy" id="68895"/>
    <lineage>
        <taxon>Bacteria</taxon>
        <taxon>Pseudomonadati</taxon>
        <taxon>Pseudomonadota</taxon>
        <taxon>Betaproteobacteria</taxon>
        <taxon>Burkholderiales</taxon>
        <taxon>Burkholderiaceae</taxon>
        <taxon>Cupriavidus</taxon>
    </lineage>
</organism>
<dbReference type="PANTHER" id="PTHR30346">
    <property type="entry name" value="TRANSCRIPTIONAL DUAL REGULATOR HCAR-RELATED"/>
    <property type="match status" value="1"/>
</dbReference>
<dbReference type="InterPro" id="IPR036388">
    <property type="entry name" value="WH-like_DNA-bd_sf"/>
</dbReference>
<dbReference type="AlphaFoldDB" id="A0A0C4YKC3"/>
<dbReference type="InterPro" id="IPR005119">
    <property type="entry name" value="LysR_subst-bd"/>
</dbReference>
<keyword evidence="4" id="KW-0804">Transcription</keyword>
<name>A0A0C4YKC3_9BURK</name>
<dbReference type="GO" id="GO:0032993">
    <property type="term" value="C:protein-DNA complex"/>
    <property type="evidence" value="ECO:0007669"/>
    <property type="project" value="TreeGrafter"/>
</dbReference>
<dbReference type="Proteomes" id="UP000031843">
    <property type="component" value="Chromosome secondary"/>
</dbReference>
<evidence type="ECO:0000313" key="7">
    <source>
        <dbReference type="Proteomes" id="UP000031843"/>
    </source>
</evidence>
<dbReference type="InterPro" id="IPR036390">
    <property type="entry name" value="WH_DNA-bd_sf"/>
</dbReference>
<dbReference type="InterPro" id="IPR000847">
    <property type="entry name" value="LysR_HTH_N"/>
</dbReference>
<dbReference type="STRING" id="68895.RR42_s1930"/>
<accession>A0A0C4YKC3</accession>